<feature type="zinc finger region" description="C3H1-type" evidence="10">
    <location>
        <begin position="148"/>
        <end position="167"/>
    </location>
</feature>
<dbReference type="GO" id="GO:0006397">
    <property type="term" value="P:mRNA processing"/>
    <property type="evidence" value="ECO:0007669"/>
    <property type="project" value="UniProtKB-KW"/>
</dbReference>
<dbReference type="SUPFAM" id="SSF90229">
    <property type="entry name" value="CCCH zinc finger"/>
    <property type="match status" value="3"/>
</dbReference>
<dbReference type="PANTHER" id="PTHR23102:SF24">
    <property type="entry name" value="CLEAVAGE AND POLYADENYLATION SPECIFICITY FACTOR SUBUNIT 4"/>
    <property type="match status" value="1"/>
</dbReference>
<dbReference type="InParanoid" id="A0A0D2UQ78"/>
<feature type="domain" description="C3H1-type" evidence="11">
    <location>
        <begin position="36"/>
        <end position="62"/>
    </location>
</feature>
<keyword evidence="3" id="KW-0507">mRNA processing</keyword>
<feature type="zinc finger region" description="C3H1-type" evidence="10">
    <location>
        <begin position="91"/>
        <end position="118"/>
    </location>
</feature>
<comment type="subcellular location">
    <subcellularLocation>
        <location evidence="1">Nucleus</location>
    </subcellularLocation>
</comment>
<dbReference type="STRING" id="595528.A0A0D2UQ78"/>
<organism evidence="12 13">
    <name type="scientific">Capsaspora owczarzaki (strain ATCC 30864)</name>
    <dbReference type="NCBI Taxonomy" id="595528"/>
    <lineage>
        <taxon>Eukaryota</taxon>
        <taxon>Filasterea</taxon>
        <taxon>Capsaspora</taxon>
    </lineage>
</organism>
<dbReference type="SMART" id="SM00356">
    <property type="entry name" value="ZnF_C3H1"/>
    <property type="match status" value="5"/>
</dbReference>
<evidence type="ECO:0000256" key="2">
    <source>
        <dbReference type="ARBA" id="ARBA00008907"/>
    </source>
</evidence>
<dbReference type="PhylomeDB" id="A0A0D2UQ78"/>
<evidence type="ECO:0000256" key="3">
    <source>
        <dbReference type="ARBA" id="ARBA00022664"/>
    </source>
</evidence>
<dbReference type="OrthoDB" id="1914176at2759"/>
<evidence type="ECO:0000256" key="5">
    <source>
        <dbReference type="ARBA" id="ARBA00022737"/>
    </source>
</evidence>
<evidence type="ECO:0000256" key="6">
    <source>
        <dbReference type="ARBA" id="ARBA00022771"/>
    </source>
</evidence>
<feature type="domain" description="C3H1-type" evidence="11">
    <location>
        <begin position="91"/>
        <end position="118"/>
    </location>
</feature>
<feature type="domain" description="C3H1-type" evidence="11">
    <location>
        <begin position="119"/>
        <end position="146"/>
    </location>
</feature>
<evidence type="ECO:0000256" key="9">
    <source>
        <dbReference type="ARBA" id="ARBA00023242"/>
    </source>
</evidence>
<dbReference type="FunFam" id="4.10.1000.10:FF:000012">
    <property type="entry name" value="cleavage and polyadenylation specificity factor subunit 4"/>
    <property type="match status" value="1"/>
</dbReference>
<comment type="similarity">
    <text evidence="2">Belongs to the CPSF4/YTH1 family.</text>
</comment>
<dbReference type="PROSITE" id="PS50103">
    <property type="entry name" value="ZF_C3H1"/>
    <property type="match status" value="5"/>
</dbReference>
<dbReference type="InterPro" id="IPR036855">
    <property type="entry name" value="Znf_CCCH_sf"/>
</dbReference>
<keyword evidence="6 10" id="KW-0863">Zinc-finger</keyword>
<proteinExistence type="inferred from homology"/>
<evidence type="ECO:0000259" key="11">
    <source>
        <dbReference type="PROSITE" id="PS50103"/>
    </source>
</evidence>
<evidence type="ECO:0000256" key="10">
    <source>
        <dbReference type="PROSITE-ProRule" id="PRU00723"/>
    </source>
</evidence>
<evidence type="ECO:0000256" key="7">
    <source>
        <dbReference type="ARBA" id="ARBA00022833"/>
    </source>
</evidence>
<evidence type="ECO:0000313" key="12">
    <source>
        <dbReference type="EMBL" id="KJE97146.1"/>
    </source>
</evidence>
<evidence type="ECO:0000256" key="4">
    <source>
        <dbReference type="ARBA" id="ARBA00022723"/>
    </source>
</evidence>
<dbReference type="AlphaFoldDB" id="A0A0D2UQ78"/>
<dbReference type="GO" id="GO:0005634">
    <property type="term" value="C:nucleus"/>
    <property type="evidence" value="ECO:0007669"/>
    <property type="project" value="UniProtKB-SubCell"/>
</dbReference>
<dbReference type="Pfam" id="PF00642">
    <property type="entry name" value="zf-CCCH"/>
    <property type="match status" value="2"/>
</dbReference>
<keyword evidence="7 10" id="KW-0862">Zinc</keyword>
<gene>
    <name evidence="12" type="ORF">CAOG_007605</name>
</gene>
<feature type="zinc finger region" description="C3H1-type" evidence="10">
    <location>
        <begin position="119"/>
        <end position="146"/>
    </location>
</feature>
<dbReference type="PANTHER" id="PTHR23102">
    <property type="entry name" value="CLEAVAGE AND POLYADENYLATION SPECIFICITY FACTOR SUBUNIT 4-RELATED"/>
    <property type="match status" value="1"/>
</dbReference>
<keyword evidence="5" id="KW-0677">Repeat</keyword>
<reference evidence="13" key="1">
    <citation type="submission" date="2011-02" db="EMBL/GenBank/DDBJ databases">
        <title>The Genome Sequence of Capsaspora owczarzaki ATCC 30864.</title>
        <authorList>
            <person name="Russ C."/>
            <person name="Cuomo C."/>
            <person name="Burger G."/>
            <person name="Gray M.W."/>
            <person name="Holland P.W.H."/>
            <person name="King N."/>
            <person name="Lang F.B.F."/>
            <person name="Roger A.J."/>
            <person name="Ruiz-Trillo I."/>
            <person name="Young S.K."/>
            <person name="Zeng Q."/>
            <person name="Gargeya S."/>
            <person name="Alvarado L."/>
            <person name="Berlin A."/>
            <person name="Chapman S.B."/>
            <person name="Chen Z."/>
            <person name="Freedman E."/>
            <person name="Gellesch M."/>
            <person name="Goldberg J."/>
            <person name="Griggs A."/>
            <person name="Gujja S."/>
            <person name="Heilman E."/>
            <person name="Heiman D."/>
            <person name="Howarth C."/>
            <person name="Mehta T."/>
            <person name="Neiman D."/>
            <person name="Pearson M."/>
            <person name="Roberts A."/>
            <person name="Saif S."/>
            <person name="Shea T."/>
            <person name="Shenoy N."/>
            <person name="Sisk P."/>
            <person name="Stolte C."/>
            <person name="Sykes S."/>
            <person name="White J."/>
            <person name="Yandava C."/>
            <person name="Haas B."/>
            <person name="Nusbaum C."/>
            <person name="Birren B."/>
        </authorList>
    </citation>
    <scope>NUCLEOTIDE SEQUENCE</scope>
    <source>
        <strain evidence="13">ATCC 30864</strain>
    </source>
</reference>
<dbReference type="GO" id="GO:0003723">
    <property type="term" value="F:RNA binding"/>
    <property type="evidence" value="ECO:0007669"/>
    <property type="project" value="UniProtKB-KW"/>
</dbReference>
<feature type="domain" description="C3H1-type" evidence="11">
    <location>
        <begin position="63"/>
        <end position="90"/>
    </location>
</feature>
<keyword evidence="13" id="KW-1185">Reference proteome</keyword>
<dbReference type="Proteomes" id="UP000008743">
    <property type="component" value="Unassembled WGS sequence"/>
</dbReference>
<dbReference type="InterPro" id="IPR045348">
    <property type="entry name" value="CPSF4/Yth1"/>
</dbReference>
<keyword evidence="9" id="KW-0539">Nucleus</keyword>
<dbReference type="InterPro" id="IPR000571">
    <property type="entry name" value="Znf_CCCH"/>
</dbReference>
<evidence type="ECO:0000256" key="1">
    <source>
        <dbReference type="ARBA" id="ARBA00004123"/>
    </source>
</evidence>
<evidence type="ECO:0000313" key="13">
    <source>
        <dbReference type="Proteomes" id="UP000008743"/>
    </source>
</evidence>
<dbReference type="FunCoup" id="A0A0D2UQ78">
    <property type="interactions" value="57"/>
</dbReference>
<keyword evidence="4 10" id="KW-0479">Metal-binding</keyword>
<protein>
    <submittedName>
        <fullName evidence="12">Zinc finger protein</fullName>
    </submittedName>
</protein>
<dbReference type="GO" id="GO:0008270">
    <property type="term" value="F:zinc ion binding"/>
    <property type="evidence" value="ECO:0007669"/>
    <property type="project" value="UniProtKB-KW"/>
</dbReference>
<dbReference type="Pfam" id="PF14608">
    <property type="entry name" value="zf-CCCH_2"/>
    <property type="match status" value="3"/>
</dbReference>
<keyword evidence="8" id="KW-0694">RNA-binding</keyword>
<feature type="zinc finger region" description="C3H1-type" evidence="10">
    <location>
        <begin position="36"/>
        <end position="62"/>
    </location>
</feature>
<dbReference type="Gene3D" id="4.10.1000.10">
    <property type="entry name" value="Zinc finger, CCCH-type"/>
    <property type="match status" value="3"/>
</dbReference>
<feature type="domain" description="C3H1-type" evidence="11">
    <location>
        <begin position="148"/>
        <end position="167"/>
    </location>
</feature>
<dbReference type="eggNOG" id="KOG1040">
    <property type="taxonomic scope" value="Eukaryota"/>
</dbReference>
<name>A0A0D2UQ78_CAPO3</name>
<sequence length="167" mass="19488">MLLDLLSNVDGYYFDVEEMLDQQLGGGTMTFEGMDKSGAEICKLFLRGQCKKGNSCAFRHTRTDKKVVCKHWLRGLCKKGEHCEFLHEYDMSKMPECYFFQKYGQCTNTECQYRHIDPETKKKDCPWYARGFCRHGAQCKLRHRKRVICTNYLTGFCPDGPTCQFAQ</sequence>
<dbReference type="EMBL" id="KE346373">
    <property type="protein sequence ID" value="KJE97146.1"/>
    <property type="molecule type" value="Genomic_DNA"/>
</dbReference>
<evidence type="ECO:0000256" key="8">
    <source>
        <dbReference type="ARBA" id="ARBA00022884"/>
    </source>
</evidence>
<feature type="zinc finger region" description="C3H1-type" evidence="10">
    <location>
        <begin position="63"/>
        <end position="90"/>
    </location>
</feature>
<accession>A0A0D2UQ78</accession>